<keyword evidence="1 3" id="KW-0853">WD repeat</keyword>
<evidence type="ECO:0000313" key="7">
    <source>
        <dbReference type="Proteomes" id="UP001275084"/>
    </source>
</evidence>
<evidence type="ECO:0000313" key="6">
    <source>
        <dbReference type="EMBL" id="KAK3364118.1"/>
    </source>
</evidence>
<evidence type="ECO:0000256" key="1">
    <source>
        <dbReference type="ARBA" id="ARBA00022574"/>
    </source>
</evidence>
<dbReference type="InterPro" id="IPR015943">
    <property type="entry name" value="WD40/YVTN_repeat-like_dom_sf"/>
</dbReference>
<dbReference type="InterPro" id="IPR036322">
    <property type="entry name" value="WD40_repeat_dom_sf"/>
</dbReference>
<dbReference type="InterPro" id="IPR031359">
    <property type="entry name" value="NACHT_N"/>
</dbReference>
<evidence type="ECO:0000256" key="3">
    <source>
        <dbReference type="PROSITE-ProRule" id="PRU00221"/>
    </source>
</evidence>
<dbReference type="PANTHER" id="PTHR19879">
    <property type="entry name" value="TRANSCRIPTION INITIATION FACTOR TFIID"/>
    <property type="match status" value="1"/>
</dbReference>
<feature type="repeat" description="WD" evidence="3">
    <location>
        <begin position="1122"/>
        <end position="1163"/>
    </location>
</feature>
<dbReference type="PRINTS" id="PR00320">
    <property type="entry name" value="GPROTEINBRPT"/>
</dbReference>
<dbReference type="Gene3D" id="3.40.50.300">
    <property type="entry name" value="P-loop containing nucleotide triphosphate hydrolases"/>
    <property type="match status" value="1"/>
</dbReference>
<organism evidence="6 7">
    <name type="scientific">Lasiosphaeria hispida</name>
    <dbReference type="NCBI Taxonomy" id="260671"/>
    <lineage>
        <taxon>Eukaryota</taxon>
        <taxon>Fungi</taxon>
        <taxon>Dikarya</taxon>
        <taxon>Ascomycota</taxon>
        <taxon>Pezizomycotina</taxon>
        <taxon>Sordariomycetes</taxon>
        <taxon>Sordariomycetidae</taxon>
        <taxon>Sordariales</taxon>
        <taxon>Lasiosphaeriaceae</taxon>
        <taxon>Lasiosphaeria</taxon>
    </lineage>
</organism>
<evidence type="ECO:0000256" key="2">
    <source>
        <dbReference type="ARBA" id="ARBA00022737"/>
    </source>
</evidence>
<feature type="compositionally biased region" description="Pro residues" evidence="4">
    <location>
        <begin position="36"/>
        <end position="48"/>
    </location>
</feature>
<feature type="repeat" description="WD" evidence="3">
    <location>
        <begin position="1080"/>
        <end position="1113"/>
    </location>
</feature>
<dbReference type="PROSITE" id="PS00678">
    <property type="entry name" value="WD_REPEATS_1"/>
    <property type="match status" value="7"/>
</dbReference>
<feature type="repeat" description="WD" evidence="3">
    <location>
        <begin position="1414"/>
        <end position="1455"/>
    </location>
</feature>
<dbReference type="PROSITE" id="PS50294">
    <property type="entry name" value="WD_REPEATS_REGION"/>
    <property type="match status" value="11"/>
</dbReference>
<dbReference type="Proteomes" id="UP001275084">
    <property type="component" value="Unassembled WGS sequence"/>
</dbReference>
<name>A0AAJ0HWI4_9PEZI</name>
<dbReference type="Pfam" id="PF00400">
    <property type="entry name" value="WD40"/>
    <property type="match status" value="12"/>
</dbReference>
<dbReference type="InterPro" id="IPR011047">
    <property type="entry name" value="Quinoprotein_ADH-like_sf"/>
</dbReference>
<dbReference type="PROSITE" id="PS50082">
    <property type="entry name" value="WD_REPEATS_2"/>
    <property type="match status" value="12"/>
</dbReference>
<accession>A0AAJ0HWI4</accession>
<dbReference type="Pfam" id="PF17100">
    <property type="entry name" value="NACHT_N"/>
    <property type="match status" value="1"/>
</dbReference>
<feature type="compositionally biased region" description="Basic residues" evidence="4">
    <location>
        <begin position="1"/>
        <end position="10"/>
    </location>
</feature>
<feature type="repeat" description="WD" evidence="3">
    <location>
        <begin position="954"/>
        <end position="995"/>
    </location>
</feature>
<keyword evidence="7" id="KW-1185">Reference proteome</keyword>
<dbReference type="InterPro" id="IPR007111">
    <property type="entry name" value="NACHT_NTPase"/>
</dbReference>
<reference evidence="6" key="2">
    <citation type="submission" date="2023-06" db="EMBL/GenBank/DDBJ databases">
        <authorList>
            <consortium name="Lawrence Berkeley National Laboratory"/>
            <person name="Haridas S."/>
            <person name="Hensen N."/>
            <person name="Bonometti L."/>
            <person name="Westerberg I."/>
            <person name="Brannstrom I.O."/>
            <person name="Guillou S."/>
            <person name="Cros-Aarteil S."/>
            <person name="Calhoun S."/>
            <person name="Kuo A."/>
            <person name="Mondo S."/>
            <person name="Pangilinan J."/>
            <person name="Riley R."/>
            <person name="Labutti K."/>
            <person name="Andreopoulos B."/>
            <person name="Lipzen A."/>
            <person name="Chen C."/>
            <person name="Yanf M."/>
            <person name="Daum C."/>
            <person name="Ng V."/>
            <person name="Clum A."/>
            <person name="Steindorff A."/>
            <person name="Ohm R."/>
            <person name="Martin F."/>
            <person name="Silar P."/>
            <person name="Natvig D."/>
            <person name="Lalanne C."/>
            <person name="Gautier V."/>
            <person name="Ament-Velasquez S.L."/>
            <person name="Kruys A."/>
            <person name="Hutchinson M.I."/>
            <person name="Powell A.J."/>
            <person name="Barry K."/>
            <person name="Miller A.N."/>
            <person name="Grigoriev I.V."/>
            <person name="Debuchy R."/>
            <person name="Gladieux P."/>
            <person name="Thoren M.H."/>
            <person name="Johannesson H."/>
        </authorList>
    </citation>
    <scope>NUCLEOTIDE SEQUENCE</scope>
    <source>
        <strain evidence="6">CBS 955.72</strain>
    </source>
</reference>
<feature type="compositionally biased region" description="Basic and acidic residues" evidence="4">
    <location>
        <begin position="11"/>
        <end position="26"/>
    </location>
</feature>
<dbReference type="Pfam" id="PF24883">
    <property type="entry name" value="NPHP3_N"/>
    <property type="match status" value="1"/>
</dbReference>
<feature type="domain" description="NACHT" evidence="5">
    <location>
        <begin position="451"/>
        <end position="672"/>
    </location>
</feature>
<evidence type="ECO:0000259" key="5">
    <source>
        <dbReference type="PROSITE" id="PS50837"/>
    </source>
</evidence>
<dbReference type="SUPFAM" id="SSF50978">
    <property type="entry name" value="WD40 repeat-like"/>
    <property type="match status" value="1"/>
</dbReference>
<dbReference type="EMBL" id="JAUIQD010000001">
    <property type="protein sequence ID" value="KAK3364118.1"/>
    <property type="molecule type" value="Genomic_DNA"/>
</dbReference>
<dbReference type="SUPFAM" id="SSF52540">
    <property type="entry name" value="P-loop containing nucleoside triphosphate hydrolases"/>
    <property type="match status" value="1"/>
</dbReference>
<dbReference type="Gene3D" id="2.130.10.10">
    <property type="entry name" value="YVTN repeat-like/Quinoprotein amine dehydrogenase"/>
    <property type="match status" value="5"/>
</dbReference>
<feature type="repeat" description="WD" evidence="3">
    <location>
        <begin position="1164"/>
        <end position="1205"/>
    </location>
</feature>
<feature type="repeat" description="WD" evidence="3">
    <location>
        <begin position="996"/>
        <end position="1037"/>
    </location>
</feature>
<evidence type="ECO:0000256" key="4">
    <source>
        <dbReference type="SAM" id="MobiDB-lite"/>
    </source>
</evidence>
<keyword evidence="2" id="KW-0677">Repeat</keyword>
<dbReference type="InterPro" id="IPR001680">
    <property type="entry name" value="WD40_rpt"/>
</dbReference>
<feature type="repeat" description="WD" evidence="3">
    <location>
        <begin position="1290"/>
        <end position="1330"/>
    </location>
</feature>
<proteinExistence type="predicted"/>
<dbReference type="SMART" id="SM00320">
    <property type="entry name" value="WD40"/>
    <property type="match status" value="12"/>
</dbReference>
<feature type="repeat" description="WD" evidence="3">
    <location>
        <begin position="1038"/>
        <end position="1079"/>
    </location>
</feature>
<sequence length="1534" mass="168822">MAGSCKKRWANWRERREKSKARDRPKTHGSGTAAATPPPPSTASPTPPSGVTSPTLSAEQSLGMVRPSAGLEAFSRLTFPTEAQPTEQGISEHGLIAPSGTTTERRTPPSPSQRLWDAAYNSLAEDENTAKLIRSYVETLEEVLGDKDSKPSAADVSARLKDPNKRQTYMRKLVEDGQAKISTSSKITQGVGDVVQFVLSAKAMIDLAIQNIPQAALPWAGVCIALQILLNPVQAIESNLAGITHVISRMDWYCALTEHILSQNNIVVGKDSFKSVQLRLENRVIELYKALLLYQIKSVCSFYRHQGWVFLRGLANIDDWDADLKIVTYVEATLQNDLSQFNSQHTKSLLGQLAEEAKKRKALLGDIHQALQSSIAVQKEINQALQDGIVAQKVIHRDEKDTQCLQDLRLTDPRHDRTRIIETKGGLLADAYHWILDNAEFRQWCDDEQSRLLWIKGDPGKGKTMLLCGIIDKLQSSTLGRGLLSFFFCQATDARINNATAVLRGLIYLLLDQQPSLIPHARNKYDHAGRALFEDANGWVALSEIFTNILQDPSLEGAYLIIDALDECINDLPKLLKFIVEMSSTFPHVKWIVSSRNWPEIEKDLNAATRKVRLCLELNEASVSEAVTAYVKFKVHRLAERNKYKPDTRDAVQSYLSENAHGTFLWVALVCQNLDNIPERKAQKKLTAFPPGLDALYQRMMDHISDSNDSEDADLCKSILAIMSAVRRPIMLDELAAFVAMPGEASADYEVLAEIIGLCGSFLTLRERTISFIHQSAKDFLLGPAAHELFPSGIKDIHHTVFSQSLRVMNSTLCRDIYSLGAPGSSIDDAKLPDPDPLAAARYTCVYWVDHLHDWQSSDNTKHLDVFQDGGIIDNFLRTHYLHWLEALSLCRSMSQGILSMAKLESILQLPSLVYDMRRFVLYCGWVVENHPLQVYASALVFSPTRSMTRNLFKQEHTQVVESVTFSPDLKLVASGSYDQTVKIWDAATGACMQTLAGHSDYVNSVTFSPDSKLVASGSADNTVKIWDVATGACMQTLAGHSKYVSSVTFSPDSKLVASGSADKTVNIWDAVTGACMRMLVGHSDYVKSVVFSPDSKLMASGSSDNTVKIWDVVMGVCTQMLAGHSDYVSSITFSPDLKLMASESADKTVKIWDVATGIYTQILVGHSDYIKSIVFSPDLKLVASGSYDKTVKIWDVATGACMQTLAGHSHHLSSVAFSPDSKLVASGSADKTVKIWDVVMGAYTQMLAGHSHYVNSIAFSPDLKLVASGSSDKTMKIWDAVTGACMQTLVGHSDYGNSVTFSPDSKLVASRSYKTMKIWDVATGTCMQTLVGHSDYVQSIVFSPNLKLVASGSYDKTMKIWDVATGACMQTLAEHSDYVNSVAFSPDAKLVGSGSYKTVKIWDVATGACMQTLAGHSDFVRSIVFSPDSKLVASGSSDNTMKIWDVATGACTQTLAGHCDGSDVMSSWSRNQKTPYHQDYKVDRDGRWIMRGLENWLWLPPDYQARCSTLAASTIAIGCLSGRVLVMTFPTDN</sequence>
<dbReference type="FunFam" id="3.40.50.300:FF:001638">
    <property type="entry name" value="NACHT and WD40 domain protein"/>
    <property type="match status" value="1"/>
</dbReference>
<feature type="region of interest" description="Disordered" evidence="4">
    <location>
        <begin position="1"/>
        <end position="69"/>
    </location>
</feature>
<feature type="region of interest" description="Disordered" evidence="4">
    <location>
        <begin position="82"/>
        <end position="113"/>
    </location>
</feature>
<feature type="repeat" description="WD" evidence="3">
    <location>
        <begin position="1373"/>
        <end position="1413"/>
    </location>
</feature>
<dbReference type="InterPro" id="IPR027417">
    <property type="entry name" value="P-loop_NTPase"/>
</dbReference>
<dbReference type="InterPro" id="IPR056884">
    <property type="entry name" value="NPHP3-like_N"/>
</dbReference>
<feature type="repeat" description="WD" evidence="3">
    <location>
        <begin position="1331"/>
        <end position="1372"/>
    </location>
</feature>
<dbReference type="InterPro" id="IPR019775">
    <property type="entry name" value="WD40_repeat_CS"/>
</dbReference>
<reference evidence="6" key="1">
    <citation type="journal article" date="2023" name="Mol. Phylogenet. Evol.">
        <title>Genome-scale phylogeny and comparative genomics of the fungal order Sordariales.</title>
        <authorList>
            <person name="Hensen N."/>
            <person name="Bonometti L."/>
            <person name="Westerberg I."/>
            <person name="Brannstrom I.O."/>
            <person name="Guillou S."/>
            <person name="Cros-Aarteil S."/>
            <person name="Calhoun S."/>
            <person name="Haridas S."/>
            <person name="Kuo A."/>
            <person name="Mondo S."/>
            <person name="Pangilinan J."/>
            <person name="Riley R."/>
            <person name="LaButti K."/>
            <person name="Andreopoulos B."/>
            <person name="Lipzen A."/>
            <person name="Chen C."/>
            <person name="Yan M."/>
            <person name="Daum C."/>
            <person name="Ng V."/>
            <person name="Clum A."/>
            <person name="Steindorff A."/>
            <person name="Ohm R.A."/>
            <person name="Martin F."/>
            <person name="Silar P."/>
            <person name="Natvig D.O."/>
            <person name="Lalanne C."/>
            <person name="Gautier V."/>
            <person name="Ament-Velasquez S.L."/>
            <person name="Kruys A."/>
            <person name="Hutchinson M.I."/>
            <person name="Powell A.J."/>
            <person name="Barry K."/>
            <person name="Miller A.N."/>
            <person name="Grigoriev I.V."/>
            <person name="Debuchy R."/>
            <person name="Gladieux P."/>
            <person name="Hiltunen Thoren M."/>
            <person name="Johannesson H."/>
        </authorList>
    </citation>
    <scope>NUCLEOTIDE SEQUENCE</scope>
    <source>
        <strain evidence="6">CBS 955.72</strain>
    </source>
</reference>
<gene>
    <name evidence="6" type="ORF">B0T25DRAFT_620386</name>
</gene>
<dbReference type="InterPro" id="IPR020472">
    <property type="entry name" value="WD40_PAC1"/>
</dbReference>
<feature type="repeat" description="WD" evidence="3">
    <location>
        <begin position="1206"/>
        <end position="1247"/>
    </location>
</feature>
<comment type="caution">
    <text evidence="6">The sequence shown here is derived from an EMBL/GenBank/DDBJ whole genome shotgun (WGS) entry which is preliminary data.</text>
</comment>
<dbReference type="CDD" id="cd00200">
    <property type="entry name" value="WD40"/>
    <property type="match status" value="2"/>
</dbReference>
<dbReference type="SUPFAM" id="SSF50998">
    <property type="entry name" value="Quinoprotein alcohol dehydrogenase-like"/>
    <property type="match status" value="1"/>
</dbReference>
<dbReference type="PANTHER" id="PTHR19879:SF9">
    <property type="entry name" value="TRANSCRIPTION INITIATION FACTOR TFIID SUBUNIT 5"/>
    <property type="match status" value="1"/>
</dbReference>
<dbReference type="PROSITE" id="PS50837">
    <property type="entry name" value="NACHT"/>
    <property type="match status" value="1"/>
</dbReference>
<protein>
    <recommendedName>
        <fullName evidence="5">NACHT domain-containing protein</fullName>
    </recommendedName>
</protein>
<feature type="repeat" description="WD" evidence="3">
    <location>
        <begin position="1248"/>
        <end position="1289"/>
    </location>
</feature>